<dbReference type="KEGG" id="halg:HUG10_12670"/>
<feature type="region of interest" description="Disordered" evidence="1">
    <location>
        <begin position="178"/>
        <end position="199"/>
    </location>
</feature>
<dbReference type="EMBL" id="CP058529">
    <property type="protein sequence ID" value="QLG28347.1"/>
    <property type="molecule type" value="Genomic_DNA"/>
</dbReference>
<feature type="domain" description="DUF7345" evidence="3">
    <location>
        <begin position="49"/>
        <end position="175"/>
    </location>
</feature>
<dbReference type="RefSeq" id="WP_179169922.1">
    <property type="nucleotide sequence ID" value="NZ_CP058529.1"/>
</dbReference>
<keyword evidence="5" id="KW-1185">Reference proteome</keyword>
<feature type="compositionally biased region" description="Basic and acidic residues" evidence="1">
    <location>
        <begin position="178"/>
        <end position="189"/>
    </location>
</feature>
<accession>A0A7D5GLX3</accession>
<proteinExistence type="predicted"/>
<evidence type="ECO:0000313" key="4">
    <source>
        <dbReference type="EMBL" id="QLG28347.1"/>
    </source>
</evidence>
<dbReference type="Pfam" id="PF24036">
    <property type="entry name" value="DUF7345"/>
    <property type="match status" value="1"/>
</dbReference>
<reference evidence="4 5" key="1">
    <citation type="submission" date="2020-07" db="EMBL/GenBank/DDBJ databases">
        <title>Gai3-2, isolated from salt lake.</title>
        <authorList>
            <person name="Cui H."/>
            <person name="Shi X."/>
        </authorList>
    </citation>
    <scope>NUCLEOTIDE SEQUENCE [LARGE SCALE GENOMIC DNA]</scope>
    <source>
        <strain evidence="4 5">Gai3-2</strain>
    </source>
</reference>
<dbReference type="Proteomes" id="UP000509750">
    <property type="component" value="Chromosome"/>
</dbReference>
<sequence>MRRVLAVVLALVLLVPVGQPAVGVQDDGEGFASLLQTGDVDPDRVSLRAAVSPDGSAEWRIAYRVRLDDENATEAFESLRRDVEANESAYADQFAARMRSTVATAENATGREMAVRNVSVTAQRDPFQDFGVVAYTFTWDGFAATDGDRLVVGDALAGLFLDQGTSLTVSWPAEYETRAVDPSPDERTETSVTWQGDRSFGPDQPFMTVAPASALSMRPMYLAVAGLALIAVLGAAWFGRQGTDLSSVPLLGDSGAGSAGPTADETEPEPPRQPATEAGGATAAGGEVGSGGETGTGTGTDADDGPPEELLSPRERVLRLVEGNGGRMKQAAVTDALGWSAARTSQVVGDLRDAGDLESFRLGRENVLRLPEGVDDADDGPST</sequence>
<dbReference type="InterPro" id="IPR055767">
    <property type="entry name" value="DUF7343"/>
</dbReference>
<evidence type="ECO:0000313" key="5">
    <source>
        <dbReference type="Proteomes" id="UP000509750"/>
    </source>
</evidence>
<name>A0A7D5GLX3_9EURY</name>
<evidence type="ECO:0000256" key="1">
    <source>
        <dbReference type="SAM" id="MobiDB-lite"/>
    </source>
</evidence>
<dbReference type="OrthoDB" id="27885at2157"/>
<organism evidence="4 5">
    <name type="scientific">Halorarum halophilum</name>
    <dbReference type="NCBI Taxonomy" id="2743090"/>
    <lineage>
        <taxon>Archaea</taxon>
        <taxon>Methanobacteriati</taxon>
        <taxon>Methanobacteriota</taxon>
        <taxon>Stenosarchaea group</taxon>
        <taxon>Halobacteria</taxon>
        <taxon>Halobacteriales</taxon>
        <taxon>Haloferacaceae</taxon>
        <taxon>Halorarum</taxon>
    </lineage>
</organism>
<gene>
    <name evidence="4" type="ORF">HUG10_12670</name>
</gene>
<feature type="region of interest" description="Disordered" evidence="1">
    <location>
        <begin position="249"/>
        <end position="313"/>
    </location>
</feature>
<dbReference type="AlphaFoldDB" id="A0A7D5GLX3"/>
<dbReference type="GeneID" id="56029701"/>
<protein>
    <recommendedName>
        <fullName evidence="6">DUF4897 domain-containing protein</fullName>
    </recommendedName>
</protein>
<evidence type="ECO:0008006" key="6">
    <source>
        <dbReference type="Google" id="ProtNLM"/>
    </source>
</evidence>
<dbReference type="InterPro" id="IPR055769">
    <property type="entry name" value="DUF7345"/>
</dbReference>
<feature type="compositionally biased region" description="Gly residues" evidence="1">
    <location>
        <begin position="282"/>
        <end position="298"/>
    </location>
</feature>
<dbReference type="Pfam" id="PF24034">
    <property type="entry name" value="DUF7343"/>
    <property type="match status" value="1"/>
</dbReference>
<evidence type="ECO:0000259" key="2">
    <source>
        <dbReference type="Pfam" id="PF24034"/>
    </source>
</evidence>
<evidence type="ECO:0000259" key="3">
    <source>
        <dbReference type="Pfam" id="PF24036"/>
    </source>
</evidence>
<feature type="domain" description="DUF7343" evidence="2">
    <location>
        <begin position="310"/>
        <end position="371"/>
    </location>
</feature>